<evidence type="ECO:0000313" key="2">
    <source>
        <dbReference type="Proteomes" id="UP001519460"/>
    </source>
</evidence>
<dbReference type="Proteomes" id="UP001519460">
    <property type="component" value="Unassembled WGS sequence"/>
</dbReference>
<keyword evidence="2" id="KW-1185">Reference proteome</keyword>
<evidence type="ECO:0000313" key="1">
    <source>
        <dbReference type="EMBL" id="KAK7485280.1"/>
    </source>
</evidence>
<dbReference type="AlphaFoldDB" id="A0ABD0KDT7"/>
<proteinExistence type="predicted"/>
<organism evidence="1 2">
    <name type="scientific">Batillaria attramentaria</name>
    <dbReference type="NCBI Taxonomy" id="370345"/>
    <lineage>
        <taxon>Eukaryota</taxon>
        <taxon>Metazoa</taxon>
        <taxon>Spiralia</taxon>
        <taxon>Lophotrochozoa</taxon>
        <taxon>Mollusca</taxon>
        <taxon>Gastropoda</taxon>
        <taxon>Caenogastropoda</taxon>
        <taxon>Sorbeoconcha</taxon>
        <taxon>Cerithioidea</taxon>
        <taxon>Batillariidae</taxon>
        <taxon>Batillaria</taxon>
    </lineage>
</organism>
<reference evidence="1 2" key="1">
    <citation type="journal article" date="2023" name="Sci. Data">
        <title>Genome assembly of the Korean intertidal mud-creeper Batillaria attramentaria.</title>
        <authorList>
            <person name="Patra A.K."/>
            <person name="Ho P.T."/>
            <person name="Jun S."/>
            <person name="Lee S.J."/>
            <person name="Kim Y."/>
            <person name="Won Y.J."/>
        </authorList>
    </citation>
    <scope>NUCLEOTIDE SEQUENCE [LARGE SCALE GENOMIC DNA]</scope>
    <source>
        <strain evidence="1">Wonlab-2016</strain>
    </source>
</reference>
<dbReference type="EMBL" id="JACVVK020000197">
    <property type="protein sequence ID" value="KAK7485280.1"/>
    <property type="molecule type" value="Genomic_DNA"/>
</dbReference>
<accession>A0ABD0KDT7</accession>
<gene>
    <name evidence="1" type="ORF">BaRGS_00023531</name>
</gene>
<comment type="caution">
    <text evidence="1">The sequence shown here is derived from an EMBL/GenBank/DDBJ whole genome shotgun (WGS) entry which is preliminary data.</text>
</comment>
<name>A0ABD0KDT7_9CAEN</name>
<protein>
    <submittedName>
        <fullName evidence="1">Uncharacterized protein</fullName>
    </submittedName>
</protein>
<sequence>MKAFVRIREYISLFEGKAPVAFLVSSAGLAAQCKGENSPYQACVPGGPDGVESVVSRTLETVLVYYYCSDGLRGS</sequence>